<name>A0A2A6B8B9_PRIPA</name>
<dbReference type="PANTHER" id="PTHR31552">
    <property type="entry name" value="SERPENTINE RECEPTOR CLASS GAMMA"/>
    <property type="match status" value="1"/>
</dbReference>
<keyword evidence="8" id="KW-1185">Reference proteome</keyword>
<reference evidence="8" key="1">
    <citation type="journal article" date="2008" name="Nat. Genet.">
        <title>The Pristionchus pacificus genome provides a unique perspective on nematode lifestyle and parasitism.</title>
        <authorList>
            <person name="Dieterich C."/>
            <person name="Clifton S.W."/>
            <person name="Schuster L.N."/>
            <person name="Chinwalla A."/>
            <person name="Delehaunty K."/>
            <person name="Dinkelacker I."/>
            <person name="Fulton L."/>
            <person name="Fulton R."/>
            <person name="Godfrey J."/>
            <person name="Minx P."/>
            <person name="Mitreva M."/>
            <person name="Roeseler W."/>
            <person name="Tian H."/>
            <person name="Witte H."/>
            <person name="Yang S.P."/>
            <person name="Wilson R.K."/>
            <person name="Sommer R.J."/>
        </authorList>
    </citation>
    <scope>NUCLEOTIDE SEQUENCE [LARGE SCALE GENOMIC DNA]</scope>
    <source>
        <strain evidence="8">PS312</strain>
    </source>
</reference>
<gene>
    <name evidence="7" type="primary">WBGene00096927</name>
</gene>
<evidence type="ECO:0000313" key="8">
    <source>
        <dbReference type="Proteomes" id="UP000005239"/>
    </source>
</evidence>
<dbReference type="InterPro" id="IPR000609">
    <property type="entry name" value="7TM_GPCR_serpentine_rcpt_Srg"/>
</dbReference>
<feature type="transmembrane region" description="Helical" evidence="6">
    <location>
        <begin position="248"/>
        <end position="271"/>
    </location>
</feature>
<proteinExistence type="inferred from homology"/>
<comment type="similarity">
    <text evidence="2 6">Belongs to the nematode receptor-like protein srg family.</text>
</comment>
<comment type="caution">
    <text evidence="6">Lacks conserved residue(s) required for the propagation of feature annotation.</text>
</comment>
<evidence type="ECO:0000313" key="7">
    <source>
        <dbReference type="EnsemblMetazoa" id="PPA07373.1"/>
    </source>
</evidence>
<feature type="transmembrane region" description="Helical" evidence="6">
    <location>
        <begin position="125"/>
        <end position="143"/>
    </location>
</feature>
<protein>
    <recommendedName>
        <fullName evidence="6">Serpentine receptor class gamma</fullName>
    </recommendedName>
</protein>
<evidence type="ECO:0000256" key="6">
    <source>
        <dbReference type="RuleBase" id="RU280813"/>
    </source>
</evidence>
<evidence type="ECO:0000256" key="3">
    <source>
        <dbReference type="ARBA" id="ARBA00022692"/>
    </source>
</evidence>
<dbReference type="Proteomes" id="UP000005239">
    <property type="component" value="Unassembled WGS sequence"/>
</dbReference>
<feature type="transmembrane region" description="Helical" evidence="6">
    <location>
        <begin position="211"/>
        <end position="228"/>
    </location>
</feature>
<evidence type="ECO:0000256" key="1">
    <source>
        <dbReference type="ARBA" id="ARBA00004141"/>
    </source>
</evidence>
<feature type="transmembrane region" description="Helical" evidence="6">
    <location>
        <begin position="393"/>
        <end position="414"/>
    </location>
</feature>
<feature type="transmembrane region" description="Helical" evidence="6">
    <location>
        <begin position="444"/>
        <end position="463"/>
    </location>
</feature>
<feature type="transmembrane region" description="Helical" evidence="6">
    <location>
        <begin position="306"/>
        <end position="326"/>
    </location>
</feature>
<dbReference type="GO" id="GO:0016020">
    <property type="term" value="C:membrane"/>
    <property type="evidence" value="ECO:0007669"/>
    <property type="project" value="UniProtKB-SubCell"/>
</dbReference>
<sequence length="611" mass="70869">MSAAATVAFYSALSIGVPIIICAARCVYILCRKEYIKNAFCKIFVASLISNSIAFLMLMHNLRFPGMGFFPGYYEAVKNGWWLPFQSYLTRIAYMLSLMFSFALSLNRVSSLYLQEKLNEKIWRYFFFIHLPLMILFSATLTVDVALNKAEYVQATDANGKITYRFVNYNITRNWDSYYTILECVADAVCNFMIIFKLFRIRMGTMKRTPFENSLYLISFASFFVHTAKTGMQIALRYNVFPNSSLQLAYLFNNAIYDASLLMPTVSILTLTKEIRVEFQRSITALTQCFCPVDEQTITKEYRKNAFCRIFIVSLIANFLAFIMLMHNLRFSGMGFFPEYYNMVKNGWWLPLQSYLTRIFYMLSLMFSFILSLNRVTSLYLHEKLNDKIWRHFFFLYCPLLFLFMAAILIDIILNKAEYIQAFDGDGRMIFRFMNYNLTRNWDSYWMVVECVLDGICNVLIIVKFIKIRMGTAKRTPFENSLYLIGFASFIFHTATSGMQIALRYNVFPPATLGYAYLVSNTLTSVSHLHILSYRLKITEDSIRAMCAKSSDEYPHFALILSLSASSPFQIYDATLLLPTVAILALTKEIRNEVKRCVTFTFTKEHSSSTM</sequence>
<feature type="transmembrane region" description="Helical" evidence="6">
    <location>
        <begin position="82"/>
        <end position="104"/>
    </location>
</feature>
<evidence type="ECO:0000256" key="2">
    <source>
        <dbReference type="ARBA" id="ARBA00005692"/>
    </source>
</evidence>
<keyword evidence="4 6" id="KW-1133">Transmembrane helix</keyword>
<comment type="subcellular location">
    <subcellularLocation>
        <location evidence="1">Membrane</location>
        <topology evidence="1">Multi-pass membrane protein</topology>
    </subcellularLocation>
</comment>
<evidence type="ECO:0000256" key="5">
    <source>
        <dbReference type="ARBA" id="ARBA00023136"/>
    </source>
</evidence>
<evidence type="ECO:0000256" key="4">
    <source>
        <dbReference type="ARBA" id="ARBA00022989"/>
    </source>
</evidence>
<feature type="transmembrane region" description="Helical" evidence="6">
    <location>
        <begin position="483"/>
        <end position="503"/>
    </location>
</feature>
<dbReference type="GO" id="GO:0004888">
    <property type="term" value="F:transmembrane signaling receptor activity"/>
    <property type="evidence" value="ECO:0007669"/>
    <property type="project" value="InterPro"/>
</dbReference>
<feature type="transmembrane region" description="Helical" evidence="6">
    <location>
        <begin position="43"/>
        <end position="62"/>
    </location>
</feature>
<dbReference type="EnsemblMetazoa" id="PPA07373.1">
    <property type="protein sequence ID" value="PPA07373.1"/>
    <property type="gene ID" value="WBGene00096927"/>
</dbReference>
<dbReference type="GO" id="GO:0007606">
    <property type="term" value="P:sensory perception of chemical stimulus"/>
    <property type="evidence" value="ECO:0007669"/>
    <property type="project" value="UniProtKB-UniRule"/>
</dbReference>
<accession>A0A8R1U5X7</accession>
<dbReference type="AlphaFoldDB" id="A0A2A6B8B9"/>
<organism evidence="7 8">
    <name type="scientific">Pristionchus pacificus</name>
    <name type="common">Parasitic nematode worm</name>
    <dbReference type="NCBI Taxonomy" id="54126"/>
    <lineage>
        <taxon>Eukaryota</taxon>
        <taxon>Metazoa</taxon>
        <taxon>Ecdysozoa</taxon>
        <taxon>Nematoda</taxon>
        <taxon>Chromadorea</taxon>
        <taxon>Rhabditida</taxon>
        <taxon>Rhabditina</taxon>
        <taxon>Diplogasteromorpha</taxon>
        <taxon>Diplogasteroidea</taxon>
        <taxon>Neodiplogasteridae</taxon>
        <taxon>Pristionchus</taxon>
    </lineage>
</organism>
<feature type="transmembrane region" description="Helical" evidence="6">
    <location>
        <begin position="178"/>
        <end position="199"/>
    </location>
</feature>
<feature type="transmembrane region" description="Helical" evidence="6">
    <location>
        <begin position="6"/>
        <end position="31"/>
    </location>
</feature>
<keyword evidence="5 6" id="KW-0472">Membrane</keyword>
<keyword evidence="3 6" id="KW-0812">Transmembrane</keyword>
<dbReference type="Pfam" id="PF02118">
    <property type="entry name" value="Srg"/>
    <property type="match status" value="1"/>
</dbReference>
<feature type="transmembrane region" description="Helical" evidence="6">
    <location>
        <begin position="515"/>
        <end position="536"/>
    </location>
</feature>
<feature type="transmembrane region" description="Helical" evidence="6">
    <location>
        <begin position="359"/>
        <end position="381"/>
    </location>
</feature>
<dbReference type="PANTHER" id="PTHR31552:SF8">
    <property type="entry name" value="SERPENTINE RECEPTOR CLASS GAMMA"/>
    <property type="match status" value="1"/>
</dbReference>
<accession>A0A2A6B8B9</accession>
<reference evidence="7" key="2">
    <citation type="submission" date="2022-06" db="UniProtKB">
        <authorList>
            <consortium name="EnsemblMetazoa"/>
        </authorList>
    </citation>
    <scope>IDENTIFICATION</scope>
    <source>
        <strain evidence="7">PS312</strain>
    </source>
</reference>